<dbReference type="Pfam" id="PF09990">
    <property type="entry name" value="DUF2231"/>
    <property type="match status" value="1"/>
</dbReference>
<dbReference type="InterPro" id="IPR019251">
    <property type="entry name" value="DUF2231_TM"/>
</dbReference>
<dbReference type="Proteomes" id="UP000309734">
    <property type="component" value="Unassembled WGS sequence"/>
</dbReference>
<dbReference type="EMBL" id="QZBS01000091">
    <property type="protein sequence ID" value="THZ73694.1"/>
    <property type="molecule type" value="Genomic_DNA"/>
</dbReference>
<keyword evidence="2" id="KW-0812">Transmembrane</keyword>
<keyword evidence="2" id="KW-0472">Membrane</keyword>
<protein>
    <recommendedName>
        <fullName evidence="3">DUF2231 domain-containing protein</fullName>
    </recommendedName>
</protein>
<dbReference type="AlphaFoldDB" id="A0A4S9X733"/>
<comment type="caution">
    <text evidence="4">The sequence shown here is derived from an EMBL/GenBank/DDBJ whole genome shotgun (WGS) entry which is preliminary data.</text>
</comment>
<feature type="compositionally biased region" description="Low complexity" evidence="1">
    <location>
        <begin position="180"/>
        <end position="194"/>
    </location>
</feature>
<proteinExistence type="predicted"/>
<keyword evidence="2" id="KW-1133">Transmembrane helix</keyword>
<feature type="compositionally biased region" description="Basic and acidic residues" evidence="1">
    <location>
        <begin position="123"/>
        <end position="133"/>
    </location>
</feature>
<feature type="transmembrane region" description="Helical" evidence="2">
    <location>
        <begin position="576"/>
        <end position="600"/>
    </location>
</feature>
<feature type="transmembrane region" description="Helical" evidence="2">
    <location>
        <begin position="486"/>
        <end position="510"/>
    </location>
</feature>
<feature type="compositionally biased region" description="Polar residues" evidence="1">
    <location>
        <begin position="157"/>
        <end position="170"/>
    </location>
</feature>
<reference evidence="4 5" key="1">
    <citation type="submission" date="2018-10" db="EMBL/GenBank/DDBJ databases">
        <title>Fifty Aureobasidium pullulans genomes reveal a recombining polyextremotolerant generalist.</title>
        <authorList>
            <person name="Gostincar C."/>
            <person name="Turk M."/>
            <person name="Zajc J."/>
            <person name="Gunde-Cimerman N."/>
        </authorList>
    </citation>
    <scope>NUCLEOTIDE SEQUENCE [LARGE SCALE GENOMIC DNA]</scope>
    <source>
        <strain evidence="4 5">EXF-3519</strain>
    </source>
</reference>
<name>A0A4S9X733_AURPU</name>
<evidence type="ECO:0000256" key="1">
    <source>
        <dbReference type="SAM" id="MobiDB-lite"/>
    </source>
</evidence>
<organism evidence="4 5">
    <name type="scientific">Aureobasidium pullulans</name>
    <name type="common">Black yeast</name>
    <name type="synonym">Pullularia pullulans</name>
    <dbReference type="NCBI Taxonomy" id="5580"/>
    <lineage>
        <taxon>Eukaryota</taxon>
        <taxon>Fungi</taxon>
        <taxon>Dikarya</taxon>
        <taxon>Ascomycota</taxon>
        <taxon>Pezizomycotina</taxon>
        <taxon>Dothideomycetes</taxon>
        <taxon>Dothideomycetidae</taxon>
        <taxon>Dothideales</taxon>
        <taxon>Saccotheciaceae</taxon>
        <taxon>Aureobasidium</taxon>
    </lineage>
</organism>
<feature type="region of interest" description="Disordered" evidence="1">
    <location>
        <begin position="95"/>
        <end position="200"/>
    </location>
</feature>
<feature type="transmembrane region" description="Helical" evidence="2">
    <location>
        <begin position="531"/>
        <end position="551"/>
    </location>
</feature>
<feature type="domain" description="DUF2231" evidence="3">
    <location>
        <begin position="439"/>
        <end position="606"/>
    </location>
</feature>
<accession>A0A4S9X733</accession>
<sequence length="617" mass="67643">MPKDTKVPTAHNGKRIATTHGLSKQDEERIEKALRDSARVIAPTPIGTARNALYTHHKDLLLTQFSAIWNFTKTTHDWTRASIGKILQNYVFDFNKKNGTGRKPGSGRKGAPGRKAGSQPDKALGKAEDDGRSSKSGPVIASHTTKRAVERPREQPAVTSSGFKSINKPTTLPAHHAMGSSSSPLRSNSTPSQSPIDSFLPSVENNPFHLTLSEIIVAVKPGSDDRLGRKIVSFPLWRCQVPIDGRDAPPGAFQDWRDLSFFDFVRHLKAEEVVSKGDVLVWGEFDQIVRSDMTFAGAIQEQLQDAGYNGLAFNEANFAVIKGSSKSFGFEPQSHLPTASSLLRGSYVYSFYRAAWHYIGPSFDLDSAIYFGTLFNMITRETIDKTLALPKMISPARAAITVAQETQSEKQSGRSVELQDPDDDQSMTELLRFIMSVDHPIHPATVHWPLAFLTTAYGLDALHVVRPYMPSTLTSYLPTVVETTRIGYWALGLGVLTALPSAASGIAQAAKMVQAQGLYDQNGKMKAKAKVLVAHALINDIVIIVSGWIWYKRRSASSMEYLKEGLNPMAYEPQTWMVGASLVLGAMLLFGANLGGTLVYDYGMGLSMGKKVIKKNE</sequence>
<gene>
    <name evidence="4" type="ORF">D6C85_03939</name>
</gene>
<evidence type="ECO:0000259" key="3">
    <source>
        <dbReference type="Pfam" id="PF09990"/>
    </source>
</evidence>
<evidence type="ECO:0000313" key="4">
    <source>
        <dbReference type="EMBL" id="THZ73694.1"/>
    </source>
</evidence>
<evidence type="ECO:0000256" key="2">
    <source>
        <dbReference type="SAM" id="Phobius"/>
    </source>
</evidence>
<evidence type="ECO:0000313" key="5">
    <source>
        <dbReference type="Proteomes" id="UP000309734"/>
    </source>
</evidence>